<feature type="transmembrane region" description="Helical" evidence="1">
    <location>
        <begin position="326"/>
        <end position="348"/>
    </location>
</feature>
<keyword evidence="1" id="KW-0472">Membrane</keyword>
<keyword evidence="3" id="KW-1185">Reference proteome</keyword>
<dbReference type="Pfam" id="PF00805">
    <property type="entry name" value="Pentapeptide"/>
    <property type="match status" value="2"/>
</dbReference>
<dbReference type="SUPFAM" id="SSF141571">
    <property type="entry name" value="Pentapeptide repeat-like"/>
    <property type="match status" value="1"/>
</dbReference>
<keyword evidence="1" id="KW-0812">Transmembrane</keyword>
<name>A0ABV0J9Z7_9CYAN</name>
<feature type="transmembrane region" description="Helical" evidence="1">
    <location>
        <begin position="217"/>
        <end position="249"/>
    </location>
</feature>
<protein>
    <submittedName>
        <fullName evidence="2">Pentapeptide repeat-containing protein</fullName>
    </submittedName>
</protein>
<comment type="caution">
    <text evidence="2">The sequence shown here is derived from an EMBL/GenBank/DDBJ whole genome shotgun (WGS) entry which is preliminary data.</text>
</comment>
<dbReference type="PANTHER" id="PTHR14136">
    <property type="entry name" value="BTB_POZ DOMAIN-CONTAINING PROTEIN KCTD9"/>
    <property type="match status" value="1"/>
</dbReference>
<proteinExistence type="predicted"/>
<evidence type="ECO:0000313" key="2">
    <source>
        <dbReference type="EMBL" id="MEP0818605.1"/>
    </source>
</evidence>
<organism evidence="2 3">
    <name type="scientific">Trichocoleus desertorum GB2-A4</name>
    <dbReference type="NCBI Taxonomy" id="2933944"/>
    <lineage>
        <taxon>Bacteria</taxon>
        <taxon>Bacillati</taxon>
        <taxon>Cyanobacteriota</taxon>
        <taxon>Cyanophyceae</taxon>
        <taxon>Leptolyngbyales</taxon>
        <taxon>Trichocoleusaceae</taxon>
        <taxon>Trichocoleus</taxon>
    </lineage>
</organism>
<dbReference type="PANTHER" id="PTHR14136:SF17">
    <property type="entry name" value="BTB_POZ DOMAIN-CONTAINING PROTEIN KCTD9"/>
    <property type="match status" value="1"/>
</dbReference>
<reference evidence="2 3" key="1">
    <citation type="submission" date="2022-04" db="EMBL/GenBank/DDBJ databases">
        <title>Positive selection, recombination, and allopatry shape intraspecific diversity of widespread and dominant cyanobacteria.</title>
        <authorList>
            <person name="Wei J."/>
            <person name="Shu W."/>
            <person name="Hu C."/>
        </authorList>
    </citation>
    <scope>NUCLEOTIDE SEQUENCE [LARGE SCALE GENOMIC DNA]</scope>
    <source>
        <strain evidence="2 3">GB2-A4</strain>
    </source>
</reference>
<dbReference type="RefSeq" id="WP_190436929.1">
    <property type="nucleotide sequence ID" value="NZ_JAMPKM010000009.1"/>
</dbReference>
<dbReference type="Proteomes" id="UP001464891">
    <property type="component" value="Unassembled WGS sequence"/>
</dbReference>
<gene>
    <name evidence="2" type="ORF">NC998_16015</name>
</gene>
<dbReference type="InterPro" id="IPR051082">
    <property type="entry name" value="Pentapeptide-BTB/POZ_domain"/>
</dbReference>
<feature type="transmembrane region" description="Helical" evidence="1">
    <location>
        <begin position="189"/>
        <end position="205"/>
    </location>
</feature>
<dbReference type="EMBL" id="JAMPKM010000009">
    <property type="protein sequence ID" value="MEP0818605.1"/>
    <property type="molecule type" value="Genomic_DNA"/>
</dbReference>
<dbReference type="InterPro" id="IPR001646">
    <property type="entry name" value="5peptide_repeat"/>
</dbReference>
<dbReference type="Gene3D" id="2.160.20.80">
    <property type="entry name" value="E3 ubiquitin-protein ligase SopA"/>
    <property type="match status" value="1"/>
</dbReference>
<feature type="transmembrane region" description="Helical" evidence="1">
    <location>
        <begin position="164"/>
        <end position="182"/>
    </location>
</feature>
<keyword evidence="1" id="KW-1133">Transmembrane helix</keyword>
<evidence type="ECO:0000313" key="3">
    <source>
        <dbReference type="Proteomes" id="UP001464891"/>
    </source>
</evidence>
<sequence>MDVNELLQRYAVGKRDFAWADLQGADLAGSNLAQSNFNRANFTGANLKQANLSQANLTKANFSNVDLTGANLTGATCRKANFTGAILAGAILEAVDWTGATLPDGTMFEAIAAAEPETDTPLEDAAVISSEAARKETPELVETLALSTSARPRRTTVKEFQADLPWPSLLLLGVGYCCFGFLIGMHPGAGLAWVIAWLGSIAWLFEESLTWFAPLVGAIAVMAAAGVSVVLLAVCGVVTFTLLVMLKFLGWSWRAAVKDSLWVGAIGAVAITTASWLFADNEGTGAILVSGKFPFAILLLLGVSGAGLGAVAWGQMLGTGYSRKQTAWTFGGTTALGLLGGCLLALPLRG</sequence>
<accession>A0ABV0J9Z7</accession>
<feature type="transmembrane region" description="Helical" evidence="1">
    <location>
        <begin position="291"/>
        <end position="314"/>
    </location>
</feature>
<feature type="transmembrane region" description="Helical" evidence="1">
    <location>
        <begin position="261"/>
        <end position="279"/>
    </location>
</feature>
<evidence type="ECO:0000256" key="1">
    <source>
        <dbReference type="SAM" id="Phobius"/>
    </source>
</evidence>